<dbReference type="Proteomes" id="UP001220964">
    <property type="component" value="Unassembled WGS sequence"/>
</dbReference>
<keyword evidence="7" id="KW-1185">Reference proteome</keyword>
<evidence type="ECO:0000256" key="4">
    <source>
        <dbReference type="ARBA" id="ARBA00023136"/>
    </source>
</evidence>
<keyword evidence="4 5" id="KW-0472">Membrane</keyword>
<evidence type="ECO:0000256" key="2">
    <source>
        <dbReference type="ARBA" id="ARBA00022692"/>
    </source>
</evidence>
<dbReference type="InterPro" id="IPR007318">
    <property type="entry name" value="Phopholipid_MeTrfase"/>
</dbReference>
<evidence type="ECO:0000256" key="1">
    <source>
        <dbReference type="ARBA" id="ARBA00004127"/>
    </source>
</evidence>
<proteinExistence type="predicted"/>
<keyword evidence="2 5" id="KW-0812">Transmembrane</keyword>
<evidence type="ECO:0000256" key="5">
    <source>
        <dbReference type="SAM" id="Phobius"/>
    </source>
</evidence>
<keyword evidence="6" id="KW-0489">Methyltransferase</keyword>
<comment type="caution">
    <text evidence="6">The sequence shown here is derived from an EMBL/GenBank/DDBJ whole genome shotgun (WGS) entry which is preliminary data.</text>
</comment>
<sequence length="181" mass="19156">MPALWSALGAAAALGWAAVLLWSDRHPPRRLWPPHEGRWRTAAWAWALTVAIYVGAIRAGFHEAAQPVLPDWLRFGAGGLLSVAGSALHSWGTWDLGLKATSGWPAPLVTRGSYASSRHPQYLGQSAMLIGIALLAGTPPALWPALAGVAALLLAARVEDRHLAATAPGHAAYRARTGFLL</sequence>
<keyword evidence="3 5" id="KW-1133">Transmembrane helix</keyword>
<dbReference type="Pfam" id="PF04191">
    <property type="entry name" value="PEMT"/>
    <property type="match status" value="1"/>
</dbReference>
<dbReference type="GO" id="GO:0032259">
    <property type="term" value="P:methylation"/>
    <property type="evidence" value="ECO:0007669"/>
    <property type="project" value="UniProtKB-KW"/>
</dbReference>
<evidence type="ECO:0000256" key="3">
    <source>
        <dbReference type="ARBA" id="ARBA00022989"/>
    </source>
</evidence>
<feature type="transmembrane region" description="Helical" evidence="5">
    <location>
        <begin position="41"/>
        <end position="61"/>
    </location>
</feature>
<dbReference type="GO" id="GO:0012505">
    <property type="term" value="C:endomembrane system"/>
    <property type="evidence" value="ECO:0007669"/>
    <property type="project" value="UniProtKB-SubCell"/>
</dbReference>
<evidence type="ECO:0000313" key="7">
    <source>
        <dbReference type="Proteomes" id="UP001220964"/>
    </source>
</evidence>
<accession>A0AAE3NLL0</accession>
<reference evidence="6" key="1">
    <citation type="submission" date="2023-03" db="EMBL/GenBank/DDBJ databases">
        <title>Multiphase analysis and comparison of six strains from genera Psychromarinibacter, Lutimaribacter, and Maritimibacter, including a novel species: Psychromarinibacter sediminicola sp. nov.</title>
        <authorList>
            <person name="Wang Y.-H."/>
            <person name="Ye M.-Q."/>
            <person name="Du Z.-J."/>
        </authorList>
    </citation>
    <scope>NUCLEOTIDE SEQUENCE</scope>
    <source>
        <strain evidence="6">C21-152</strain>
    </source>
</reference>
<organism evidence="6 7">
    <name type="scientific">Psychromarinibacter sediminicola</name>
    <dbReference type="NCBI Taxonomy" id="3033385"/>
    <lineage>
        <taxon>Bacteria</taxon>
        <taxon>Pseudomonadati</taxon>
        <taxon>Pseudomonadota</taxon>
        <taxon>Alphaproteobacteria</taxon>
        <taxon>Rhodobacterales</taxon>
        <taxon>Paracoccaceae</taxon>
        <taxon>Psychromarinibacter</taxon>
    </lineage>
</organism>
<dbReference type="Gene3D" id="1.20.120.1630">
    <property type="match status" value="1"/>
</dbReference>
<protein>
    <submittedName>
        <fullName evidence="6">Methyltransferase</fullName>
    </submittedName>
</protein>
<evidence type="ECO:0000313" key="6">
    <source>
        <dbReference type="EMBL" id="MDF0599548.1"/>
    </source>
</evidence>
<dbReference type="RefSeq" id="WP_275565691.1">
    <property type="nucleotide sequence ID" value="NZ_JARGYC010000003.1"/>
</dbReference>
<keyword evidence="6" id="KW-0808">Transferase</keyword>
<feature type="transmembrane region" description="Helical" evidence="5">
    <location>
        <begin position="127"/>
        <end position="154"/>
    </location>
</feature>
<dbReference type="AlphaFoldDB" id="A0AAE3NLL0"/>
<dbReference type="GO" id="GO:0008168">
    <property type="term" value="F:methyltransferase activity"/>
    <property type="evidence" value="ECO:0007669"/>
    <property type="project" value="UniProtKB-KW"/>
</dbReference>
<comment type="subcellular location">
    <subcellularLocation>
        <location evidence="1">Endomembrane system</location>
        <topology evidence="1">Multi-pass membrane protein</topology>
    </subcellularLocation>
</comment>
<gene>
    <name evidence="6" type="ORF">P1J78_02280</name>
</gene>
<name>A0AAE3NLL0_9RHOB</name>
<dbReference type="EMBL" id="JARGYC010000003">
    <property type="protein sequence ID" value="MDF0599548.1"/>
    <property type="molecule type" value="Genomic_DNA"/>
</dbReference>